<comment type="caution">
    <text evidence="1">The sequence shown here is derived from an EMBL/GenBank/DDBJ whole genome shotgun (WGS) entry which is preliminary data.</text>
</comment>
<organism evidence="1 2">
    <name type="scientific">Neophaeococcomyces mojaviensis</name>
    <dbReference type="NCBI Taxonomy" id="3383035"/>
    <lineage>
        <taxon>Eukaryota</taxon>
        <taxon>Fungi</taxon>
        <taxon>Dikarya</taxon>
        <taxon>Ascomycota</taxon>
        <taxon>Pezizomycotina</taxon>
        <taxon>Eurotiomycetes</taxon>
        <taxon>Chaetothyriomycetidae</taxon>
        <taxon>Chaetothyriales</taxon>
        <taxon>Chaetothyriales incertae sedis</taxon>
        <taxon>Neophaeococcomyces</taxon>
    </lineage>
</organism>
<dbReference type="EMBL" id="JAPDRQ010000217">
    <property type="protein sequence ID" value="KAJ9652112.1"/>
    <property type="molecule type" value="Genomic_DNA"/>
</dbReference>
<name>A0ACC2ZWT4_9EURO</name>
<proteinExistence type="predicted"/>
<evidence type="ECO:0000313" key="1">
    <source>
        <dbReference type="EMBL" id="KAJ9652112.1"/>
    </source>
</evidence>
<accession>A0ACC2ZWT4</accession>
<protein>
    <submittedName>
        <fullName evidence="1">Uncharacterized protein</fullName>
    </submittedName>
</protein>
<evidence type="ECO:0000313" key="2">
    <source>
        <dbReference type="Proteomes" id="UP001172386"/>
    </source>
</evidence>
<keyword evidence="2" id="KW-1185">Reference proteome</keyword>
<sequence>MAPPQTHYQLSEHPKTRRFQRLTAVHGDLTGVLVLRPVSWWPNRVKEEDAVLHRTQYAEGYAIQALGEENETKCNACRLGQGSFTSCISVKSEAGLNLPNLFIAAVTATSRIGSILALSPMVCNGTDTGWNLTLEESPAMVKAKLKRKKDTYDPATKKLVVLKKRKKVVNLVEDEDEGEDGDKNGDEDDNGDDNDDEKNPPETPTKSCVIQ</sequence>
<gene>
    <name evidence="1" type="ORF">H2198_008640</name>
</gene>
<dbReference type="Proteomes" id="UP001172386">
    <property type="component" value="Unassembled WGS sequence"/>
</dbReference>
<reference evidence="1" key="1">
    <citation type="submission" date="2022-10" db="EMBL/GenBank/DDBJ databases">
        <title>Culturing micro-colonial fungi from biological soil crusts in the Mojave desert and describing Neophaeococcomyces mojavensis, and introducing the new genera and species Taxawa tesnikishii.</title>
        <authorList>
            <person name="Kurbessoian T."/>
            <person name="Stajich J.E."/>
        </authorList>
    </citation>
    <scope>NUCLEOTIDE SEQUENCE</scope>
    <source>
        <strain evidence="1">JES_112</strain>
    </source>
</reference>